<keyword evidence="1" id="KW-1133">Transmembrane helix</keyword>
<reference evidence="3" key="1">
    <citation type="submission" date="2016-05" db="EMBL/GenBank/DDBJ databases">
        <authorList>
            <person name="Dupont C."/>
            <person name="Santoro A."/>
        </authorList>
    </citation>
    <scope>NUCLEOTIDE SEQUENCE [LARGE SCALE GENOMIC DNA]</scope>
    <source>
        <strain evidence="3">U25</strain>
    </source>
</reference>
<evidence type="ECO:0000313" key="2">
    <source>
        <dbReference type="EMBL" id="PTL87213.1"/>
    </source>
</evidence>
<dbReference type="EMBL" id="LXWN01000002">
    <property type="protein sequence ID" value="PTL87213.1"/>
    <property type="molecule type" value="Genomic_DNA"/>
</dbReference>
<comment type="caution">
    <text evidence="2">The sequence shown here is derived from an EMBL/GenBank/DDBJ whole genome shotgun (WGS) entry which is preliminary data.</text>
</comment>
<name>A0A2R6T9Q2_9ARCH</name>
<keyword evidence="1" id="KW-0812">Transmembrane</keyword>
<keyword evidence="1" id="KW-0472">Membrane</keyword>
<evidence type="ECO:0008006" key="4">
    <source>
        <dbReference type="Google" id="ProtNLM"/>
    </source>
</evidence>
<evidence type="ECO:0000256" key="1">
    <source>
        <dbReference type="SAM" id="Phobius"/>
    </source>
</evidence>
<organism evidence="2 3">
    <name type="scientific">Candidatus Nitrosopelagicus brevis</name>
    <dbReference type="NCBI Taxonomy" id="1410606"/>
    <lineage>
        <taxon>Archaea</taxon>
        <taxon>Nitrososphaerota</taxon>
    </lineage>
</organism>
<keyword evidence="3" id="KW-1185">Reference proteome</keyword>
<feature type="transmembrane region" description="Helical" evidence="1">
    <location>
        <begin position="40"/>
        <end position="62"/>
    </location>
</feature>
<reference evidence="2 3" key="2">
    <citation type="submission" date="2018-04" db="EMBL/GenBank/DDBJ databases">
        <title>Transcriptomics of ammonia oxidizing archaea.</title>
        <authorList>
            <person name="Carini P."/>
        </authorList>
    </citation>
    <scope>NUCLEOTIDE SEQUENCE [LARGE SCALE GENOMIC DNA]</scope>
    <source>
        <strain evidence="2 3">U25</strain>
    </source>
</reference>
<gene>
    <name evidence="2" type="ORF">A7X95_04680</name>
</gene>
<dbReference type="AlphaFoldDB" id="A0A2R6T9Q2"/>
<proteinExistence type="predicted"/>
<evidence type="ECO:0000313" key="3">
    <source>
        <dbReference type="Proteomes" id="UP000241022"/>
    </source>
</evidence>
<dbReference type="Proteomes" id="UP000241022">
    <property type="component" value="Unassembled WGS sequence"/>
</dbReference>
<protein>
    <recommendedName>
        <fullName evidence="4">Zinc-ribbon domain protein</fullName>
    </recommendedName>
</protein>
<sequence length="71" mass="7748">MFCQKCGIKIVEHGDYCASCATPSKKTLSWWNKLSLPKKIVIGFAVGFGGFQVVNFIIAYLMDLTANISGS</sequence>
<accession>A0A2R6T9Q2</accession>